<dbReference type="Proteomes" id="UP000253792">
    <property type="component" value="Unassembled WGS sequence"/>
</dbReference>
<gene>
    <name evidence="1" type="ORF">C1880_04385</name>
</gene>
<protein>
    <submittedName>
        <fullName evidence="1">Uncharacterized protein</fullName>
    </submittedName>
</protein>
<proteinExistence type="predicted"/>
<organism evidence="1 2">
    <name type="scientific">Senegalimassilia anaerobia</name>
    <dbReference type="NCBI Taxonomy" id="1473216"/>
    <lineage>
        <taxon>Bacteria</taxon>
        <taxon>Bacillati</taxon>
        <taxon>Actinomycetota</taxon>
        <taxon>Coriobacteriia</taxon>
        <taxon>Coriobacteriales</taxon>
        <taxon>Coriobacteriaceae</taxon>
        <taxon>Senegalimassilia</taxon>
    </lineage>
</organism>
<comment type="caution">
    <text evidence="1">The sequence shown here is derived from an EMBL/GenBank/DDBJ whole genome shotgun (WGS) entry which is preliminary data.</text>
</comment>
<evidence type="ECO:0000313" key="2">
    <source>
        <dbReference type="Proteomes" id="UP000253792"/>
    </source>
</evidence>
<sequence>MRGDRKPPSVCWAMLRVVAGSERDRLREAPIRKVASGNLVFGTSGFDPKGLALDQGFGLWDVGYGA</sequence>
<dbReference type="EMBL" id="PPTP01000003">
    <property type="protein sequence ID" value="RDB56132.1"/>
    <property type="molecule type" value="Genomic_DNA"/>
</dbReference>
<accession>A0A369LAL8</accession>
<reference evidence="1 2" key="1">
    <citation type="journal article" date="2018" name="Elife">
        <title>Discovery and characterization of a prevalent human gut bacterial enzyme sufficient for the inactivation of a family of plant toxins.</title>
        <authorList>
            <person name="Koppel N."/>
            <person name="Bisanz J.E."/>
            <person name="Pandelia M.E."/>
            <person name="Turnbaugh P.J."/>
            <person name="Balskus E.P."/>
        </authorList>
    </citation>
    <scope>NUCLEOTIDE SEQUENCE [LARGE SCALE GENOMIC DNA]</scope>
    <source>
        <strain evidence="2">anaerobia AP69FAA</strain>
    </source>
</reference>
<evidence type="ECO:0000313" key="1">
    <source>
        <dbReference type="EMBL" id="RDB56132.1"/>
    </source>
</evidence>
<keyword evidence="2" id="KW-1185">Reference proteome</keyword>
<name>A0A369LAL8_9ACTN</name>
<dbReference type="AlphaFoldDB" id="A0A369LAL8"/>